<dbReference type="Proteomes" id="UP000215199">
    <property type="component" value="Unassembled WGS sequence"/>
</dbReference>
<protein>
    <submittedName>
        <fullName evidence="1">HEXXH motif domain-containing protein</fullName>
    </submittedName>
</protein>
<name>A0A229TA29_9PSEU</name>
<accession>A0A229TA29</accession>
<evidence type="ECO:0000313" key="1">
    <source>
        <dbReference type="EMBL" id="OXM68095.1"/>
    </source>
</evidence>
<reference evidence="2" key="1">
    <citation type="submission" date="2017-07" db="EMBL/GenBank/DDBJ databases">
        <title>Comparative genome mining reveals phylogenetic distribution patterns of secondary metabolites in Amycolatopsis.</title>
        <authorList>
            <person name="Adamek M."/>
            <person name="Alanjary M."/>
            <person name="Sales-Ortells H."/>
            <person name="Goodfellow M."/>
            <person name="Bull A.T."/>
            <person name="Kalinowski J."/>
            <person name="Ziemert N."/>
        </authorList>
    </citation>
    <scope>NUCLEOTIDE SEQUENCE [LARGE SCALE GENOMIC DNA]</scope>
    <source>
        <strain evidence="2">H5</strain>
    </source>
</reference>
<organism evidence="1 2">
    <name type="scientific">Amycolatopsis vastitatis</name>
    <dbReference type="NCBI Taxonomy" id="1905142"/>
    <lineage>
        <taxon>Bacteria</taxon>
        <taxon>Bacillati</taxon>
        <taxon>Actinomycetota</taxon>
        <taxon>Actinomycetes</taxon>
        <taxon>Pseudonocardiales</taxon>
        <taxon>Pseudonocardiaceae</taxon>
        <taxon>Amycolatopsis</taxon>
    </lineage>
</organism>
<dbReference type="EMBL" id="NMUL01000012">
    <property type="protein sequence ID" value="OXM68095.1"/>
    <property type="molecule type" value="Genomic_DNA"/>
</dbReference>
<evidence type="ECO:0000313" key="2">
    <source>
        <dbReference type="Proteomes" id="UP000215199"/>
    </source>
</evidence>
<dbReference type="NCBIfam" id="TIGR04267">
    <property type="entry name" value="mod_HExxH"/>
    <property type="match status" value="1"/>
</dbReference>
<dbReference type="InterPro" id="IPR026337">
    <property type="entry name" value="AKG_HExxH"/>
</dbReference>
<sequence length="592" mass="64329">MASHPDLHSISWDIFDRLAVGGGGVTAVNLLRSADRSRRLLLLAGLAERAETDGRLPGPLSSAAEGAWELLVRAQVAEPDALERVIAHPYTGSWAGYLTRLVEQNLAGECPLWVHYGYFHTLAAAAAIHAGVEFTIRVPVWNDTVVLPTLGAARLDEGGGFTTADVHGAAGTFTISGDRSQVAPGSPAWFPLREFRFEAGGTTLDLRLDDLDPHRGLYHPIPPDRLAGSAAASWQDLLGEAWQLIVEHLPEYAKVLPAGLTSIVPQPAVPFQLPSASTGEAFGSAVIAAPDAEEPATLAAALVHEFQHIRLGGLLQLVRLHDDDRTERLYAPWREDPRPLGGLVHGIYAFFGVSAFWRALSQACPENRLAAFEFAHWRAQTWQTLEAIRDDAALTAAGRRFLGELAGVFRPWQSEPVAPEAVEWAETLAADHYAGWRLRHFRAEPETTTDVVRAWLHGESCPRVVPGGRLDIVSDGEWANARADLIRVRFSRDGETKLSQVWPDVPGALEGDFRLVAGSTDQARAAYRSVLEQDPDHPEALIGLGLSLPDGPAKRALLGTPEMVRAVHRMLRDARRSPAVEELAAWIGQAPS</sequence>
<dbReference type="OrthoDB" id="796761at2"/>
<gene>
    <name evidence="1" type="ORF">CF165_16060</name>
</gene>
<keyword evidence="2" id="KW-1185">Reference proteome</keyword>
<dbReference type="AlphaFoldDB" id="A0A229TA29"/>
<comment type="caution">
    <text evidence="1">The sequence shown here is derived from an EMBL/GenBank/DDBJ whole genome shotgun (WGS) entry which is preliminary data.</text>
</comment>
<proteinExistence type="predicted"/>